<dbReference type="GO" id="GO:0030246">
    <property type="term" value="F:carbohydrate binding"/>
    <property type="evidence" value="ECO:0007669"/>
    <property type="project" value="InterPro"/>
</dbReference>
<proteinExistence type="inferred from homology"/>
<dbReference type="InterPro" id="IPR017853">
    <property type="entry name" value="GH"/>
</dbReference>
<dbReference type="InterPro" id="IPR014756">
    <property type="entry name" value="Ig_E-set"/>
</dbReference>
<evidence type="ECO:0000256" key="5">
    <source>
        <dbReference type="ARBA" id="ARBA00023295"/>
    </source>
</evidence>
<evidence type="ECO:0000256" key="8">
    <source>
        <dbReference type="ARBA" id="ARBA00029618"/>
    </source>
</evidence>
<evidence type="ECO:0000256" key="7">
    <source>
        <dbReference type="ARBA" id="ARBA00024062"/>
    </source>
</evidence>
<dbReference type="GO" id="GO:0005975">
    <property type="term" value="P:carbohydrate metabolic process"/>
    <property type="evidence" value="ECO:0007669"/>
    <property type="project" value="InterPro"/>
</dbReference>
<dbReference type="Pfam" id="PF21653">
    <property type="entry name" value="pulA_all-beta"/>
    <property type="match status" value="1"/>
</dbReference>
<dbReference type="Gene3D" id="2.60.40.10">
    <property type="entry name" value="Immunoglobulins"/>
    <property type="match status" value="1"/>
</dbReference>
<evidence type="ECO:0000256" key="6">
    <source>
        <dbReference type="ARBA" id="ARBA00023965"/>
    </source>
</evidence>
<dbReference type="GO" id="GO:0051060">
    <property type="term" value="F:pullulanase activity"/>
    <property type="evidence" value="ECO:0007669"/>
    <property type="project" value="UniProtKB-EC"/>
</dbReference>
<evidence type="ECO:0000256" key="3">
    <source>
        <dbReference type="ARBA" id="ARBA00022801"/>
    </source>
</evidence>
<comment type="similarity">
    <text evidence="1">Belongs to the glycosyl hydrolase 13 family.</text>
</comment>
<dbReference type="Proteomes" id="UP000008467">
    <property type="component" value="Chromosome"/>
</dbReference>
<keyword evidence="10" id="KW-0812">Transmembrane</keyword>
<dbReference type="eggNOG" id="COG1523">
    <property type="taxonomic scope" value="Bacteria"/>
</dbReference>
<dbReference type="HOGENOM" id="CLU_004744_1_0_9"/>
<evidence type="ECO:0000256" key="9">
    <source>
        <dbReference type="ARBA" id="ARBA00031076"/>
    </source>
</evidence>
<dbReference type="InterPro" id="IPR049117">
    <property type="entry name" value="pulA_all-beta"/>
</dbReference>
<dbReference type="PANTHER" id="PTHR43002">
    <property type="entry name" value="GLYCOGEN DEBRANCHING ENZYME"/>
    <property type="match status" value="1"/>
</dbReference>
<dbReference type="SUPFAM" id="SSF81296">
    <property type="entry name" value="E set domains"/>
    <property type="match status" value="1"/>
</dbReference>
<dbReference type="InterPro" id="IPR013784">
    <property type="entry name" value="Carb-bd-like_fold"/>
</dbReference>
<sequence length="1031" mass="116225">MKKKYVGIVLVCILILNLFQGILPLEATPNTEKQLIIHYYRPDKQYEEWNLWMWLDGKDGNVTEFTEEDEFGVKAIIPLEETANKVGFIVRTNDWAKDVSDDRFVATTEAINEIWLVSGDETIYTEEPNLLGGTVILPEQVTLNVHYNRYDRNYEDWKLWLWPEGKEGISYNFEKEDAYGKVATFTVKDIGSIRKLGFWLYKKDVQNKDVEIDRFISTTKVDENGKIDIYLKQGEEKVGYSKEEMYIKPSVSWATMDTMESICLGVNVPFETKEDLKADFSVTKAGKKIAINKVELLDEMEGGLAKGAKLYLAETIDFNGIYEVAKEGYEAKIATAGEIFNTEAFNQLYYYEGDDLGANYQKERTAFKLWAPTASEVEVILYDAGNDGKVLQEVPMTKQEKGTWSATIQGDQNAVYYTYKVRINGEWREVVDPYARTTGVNGMRAMVIDLAETNPEGWETQKGPELKNPTDAIIYELHIRDLSTHENSGITHKGKFLGLTETDTTTSTGVKTGLNHIKELGVTHVHLLPAFDYSSIDETKLEESDFNWGYDPQNYNVPEGSYATDPYHGEVRVKEFKQAIQTLHQNDIGVIMDVVYNHTAKSADSNLNLIVPDYYYRKNLDGSFSNGSGCGNEIASERAMVRKMIIDSVVYWAKEYKIDGFRFDLMGLIDIDTMNEIRTELDKINPNILIYGEGWTASSSTLPTNKQALKVNAGELNHIAVFSDDFRDGIKGHVFESTASGFANGGAGFEETIKFGIVGATKHPQVDYAQVNYSKAPFAKSPSQTVNYVSAHDNLTLWDKIELTNPEDGMEERLKIHKLSNAMVLTSQGIPFLHAGVEFVRTKGGNENSFSAGDEINQLDWSRKIGFKDVYDYYRGLIELRKKHPAFRMTTAEEISEHLTFLEMPTEEMVGYKISGHANGDEWEEIVVLFNANKEEQKIVLDRGDWEVVVNDQVAGIVPIENIVGNEVVVPSRSAMVLVKAKGVETSTDQQVDSQNETTRSQAKTIAYIVGGVAVAVVAAFGVRRRLKNKH</sequence>
<dbReference type="InterPro" id="IPR006047">
    <property type="entry name" value="GH13_cat_dom"/>
</dbReference>
<dbReference type="STRING" id="642492.Clole_2943"/>
<keyword evidence="10" id="KW-0472">Membrane</keyword>
<feature type="transmembrane region" description="Helical" evidence="10">
    <location>
        <begin position="1005"/>
        <end position="1023"/>
    </location>
</feature>
<dbReference type="NCBIfam" id="TIGR02104">
    <property type="entry name" value="pulA_typeI"/>
    <property type="match status" value="1"/>
</dbReference>
<dbReference type="CDD" id="cd11341">
    <property type="entry name" value="AmyAc_Pullulanase_LD-like"/>
    <property type="match status" value="1"/>
</dbReference>
<dbReference type="EC" id="3.2.1.41" evidence="7"/>
<dbReference type="Gene3D" id="2.60.40.1180">
    <property type="entry name" value="Golgi alpha-mannosidase II"/>
    <property type="match status" value="1"/>
</dbReference>
<gene>
    <name evidence="12" type="ordered locus">Clole_2943</name>
</gene>
<name>F2JLW4_CELLD</name>
<dbReference type="Gene3D" id="2.60.40.1110">
    <property type="match status" value="2"/>
</dbReference>
<dbReference type="AlphaFoldDB" id="F2JLW4"/>
<keyword evidence="3" id="KW-0378">Hydrolase</keyword>
<keyword evidence="2" id="KW-0732">Signal</keyword>
<evidence type="ECO:0000313" key="12">
    <source>
        <dbReference type="EMBL" id="ADZ84640.1"/>
    </source>
</evidence>
<evidence type="ECO:0000256" key="4">
    <source>
        <dbReference type="ARBA" id="ARBA00022837"/>
    </source>
</evidence>
<keyword evidence="10" id="KW-1133">Transmembrane helix</keyword>
<keyword evidence="4" id="KW-0106">Calcium</keyword>
<dbReference type="SMART" id="SM00642">
    <property type="entry name" value="Aamy"/>
    <property type="match status" value="1"/>
</dbReference>
<protein>
    <recommendedName>
        <fullName evidence="7">pullulanase</fullName>
        <ecNumber evidence="7">3.2.1.41</ecNumber>
    </recommendedName>
    <alternativeName>
        <fullName evidence="8">Alpha-dextrin endo-1,6-alpha-glucosidase</fullName>
    </alternativeName>
    <alternativeName>
        <fullName evidence="9">Pullulan 6-glucanohydrolase</fullName>
    </alternativeName>
</protein>
<keyword evidence="13" id="KW-1185">Reference proteome</keyword>
<evidence type="ECO:0000256" key="2">
    <source>
        <dbReference type="ARBA" id="ARBA00022729"/>
    </source>
</evidence>
<dbReference type="CDD" id="cd10315">
    <property type="entry name" value="CBM41_pullulanase"/>
    <property type="match status" value="2"/>
</dbReference>
<organism evidence="12 13">
    <name type="scientific">Cellulosilyticum lentocellum (strain ATCC 49066 / DSM 5427 / NCIMB 11756 / RHM5)</name>
    <name type="common">Clostridium lentocellum</name>
    <dbReference type="NCBI Taxonomy" id="642492"/>
    <lineage>
        <taxon>Bacteria</taxon>
        <taxon>Bacillati</taxon>
        <taxon>Bacillota</taxon>
        <taxon>Clostridia</taxon>
        <taxon>Lachnospirales</taxon>
        <taxon>Cellulosilyticaceae</taxon>
        <taxon>Cellulosilyticum</taxon>
    </lineage>
</organism>
<dbReference type="KEGG" id="cle:Clole_2943"/>
<dbReference type="InterPro" id="IPR013780">
    <property type="entry name" value="Glyco_hydro_b"/>
</dbReference>
<comment type="catalytic activity">
    <reaction evidence="6">
        <text>Hydrolysis of (1-&gt;6)-alpha-D-glucosidic linkages in pullulan, amylopectin and glycogen, and in the alpha- and beta-limit dextrins of amylopectin and glycogen.</text>
        <dbReference type="EC" id="3.2.1.41"/>
    </reaction>
</comment>
<evidence type="ECO:0000313" key="13">
    <source>
        <dbReference type="Proteomes" id="UP000008467"/>
    </source>
</evidence>
<dbReference type="InterPro" id="IPR005323">
    <property type="entry name" value="CBM41_pullulanase"/>
</dbReference>
<dbReference type="Pfam" id="PF00128">
    <property type="entry name" value="Alpha-amylase"/>
    <property type="match status" value="1"/>
</dbReference>
<feature type="domain" description="Glycosyl hydrolase family 13 catalytic" evidence="11">
    <location>
        <begin position="503"/>
        <end position="881"/>
    </location>
</feature>
<dbReference type="SUPFAM" id="SSF49452">
    <property type="entry name" value="Starch-binding domain-like"/>
    <property type="match status" value="2"/>
</dbReference>
<dbReference type="InterPro" id="IPR004193">
    <property type="entry name" value="Glyco_hydro_13_N"/>
</dbReference>
<dbReference type="Pfam" id="PF02922">
    <property type="entry name" value="CBM_48"/>
    <property type="match status" value="1"/>
</dbReference>
<dbReference type="Gene3D" id="3.20.20.80">
    <property type="entry name" value="Glycosidases"/>
    <property type="match status" value="1"/>
</dbReference>
<dbReference type="SMR" id="F2JLW4"/>
<dbReference type="InterPro" id="IPR013783">
    <property type="entry name" value="Ig-like_fold"/>
</dbReference>
<evidence type="ECO:0000256" key="10">
    <source>
        <dbReference type="SAM" id="Phobius"/>
    </source>
</evidence>
<keyword evidence="5" id="KW-0326">Glycosidase</keyword>
<dbReference type="Pfam" id="PF03714">
    <property type="entry name" value="PUD"/>
    <property type="match status" value="2"/>
</dbReference>
<dbReference type="InterPro" id="IPR011840">
    <property type="entry name" value="PulA_typeI"/>
</dbReference>
<dbReference type="RefSeq" id="WP_013657920.1">
    <property type="nucleotide sequence ID" value="NC_015275.1"/>
</dbReference>
<dbReference type="EMBL" id="CP002582">
    <property type="protein sequence ID" value="ADZ84640.1"/>
    <property type="molecule type" value="Genomic_DNA"/>
</dbReference>
<evidence type="ECO:0000259" key="11">
    <source>
        <dbReference type="SMART" id="SM00642"/>
    </source>
</evidence>
<dbReference type="CDD" id="cd02860">
    <property type="entry name" value="E_set_Pullulanase"/>
    <property type="match status" value="1"/>
</dbReference>
<reference evidence="12 13" key="1">
    <citation type="journal article" date="2011" name="J. Bacteriol.">
        <title>Complete genome sequence of the cellulose-degrading bacterium Cellulosilyticum lentocellum.</title>
        <authorList>
            <consortium name="US DOE Joint Genome Institute"/>
            <person name="Miller D.A."/>
            <person name="Suen G."/>
            <person name="Bruce D."/>
            <person name="Copeland A."/>
            <person name="Cheng J.F."/>
            <person name="Detter C."/>
            <person name="Goodwin L.A."/>
            <person name="Han C.S."/>
            <person name="Hauser L.J."/>
            <person name="Land M.L."/>
            <person name="Lapidus A."/>
            <person name="Lucas S."/>
            <person name="Meincke L."/>
            <person name="Pitluck S."/>
            <person name="Tapia R."/>
            <person name="Teshima H."/>
            <person name="Woyke T."/>
            <person name="Fox B.G."/>
            <person name="Angert E.R."/>
            <person name="Currie C.R."/>
        </authorList>
    </citation>
    <scope>NUCLEOTIDE SEQUENCE [LARGE SCALE GENOMIC DNA]</scope>
    <source>
        <strain evidence="13">ATCC 49066 / DSM 5427 / NCIMB 11756 / RHM5</strain>
    </source>
</reference>
<accession>F2JLW4</accession>
<evidence type="ECO:0000256" key="1">
    <source>
        <dbReference type="ARBA" id="ARBA00008061"/>
    </source>
</evidence>
<dbReference type="SUPFAM" id="SSF51445">
    <property type="entry name" value="(Trans)glycosidases"/>
    <property type="match status" value="1"/>
</dbReference>